<evidence type="ECO:0000313" key="1">
    <source>
        <dbReference type="EMBL" id="TGY96361.1"/>
    </source>
</evidence>
<dbReference type="EMBL" id="SRYA01000017">
    <property type="protein sequence ID" value="TGY96361.1"/>
    <property type="molecule type" value="Genomic_DNA"/>
</dbReference>
<protein>
    <submittedName>
        <fullName evidence="1">DUF624 domain-containing protein</fullName>
    </submittedName>
</protein>
<evidence type="ECO:0000313" key="2">
    <source>
        <dbReference type="Proteomes" id="UP000304953"/>
    </source>
</evidence>
<comment type="caution">
    <text evidence="1">The sequence shown here is derived from an EMBL/GenBank/DDBJ whole genome shotgun (WGS) entry which is preliminary data.</text>
</comment>
<name>A0AC61RWK0_9FIRM</name>
<reference evidence="1" key="1">
    <citation type="submission" date="2019-04" db="EMBL/GenBank/DDBJ databases">
        <title>Microbes associate with the intestines of laboratory mice.</title>
        <authorList>
            <person name="Navarre W."/>
            <person name="Wong E."/>
            <person name="Huang K."/>
            <person name="Tropini C."/>
            <person name="Ng K."/>
            <person name="Yu B."/>
        </authorList>
    </citation>
    <scope>NUCLEOTIDE SEQUENCE</scope>
    <source>
        <strain evidence="1">NM01_1-7b</strain>
    </source>
</reference>
<dbReference type="Proteomes" id="UP000304953">
    <property type="component" value="Unassembled WGS sequence"/>
</dbReference>
<organism evidence="1 2">
    <name type="scientific">Petralouisia muris</name>
    <dbReference type="NCBI Taxonomy" id="3032872"/>
    <lineage>
        <taxon>Bacteria</taxon>
        <taxon>Bacillati</taxon>
        <taxon>Bacillota</taxon>
        <taxon>Clostridia</taxon>
        <taxon>Lachnospirales</taxon>
        <taxon>Lachnospiraceae</taxon>
        <taxon>Petralouisia</taxon>
    </lineage>
</organism>
<gene>
    <name evidence="1" type="ORF">E5329_10055</name>
</gene>
<proteinExistence type="predicted"/>
<keyword evidence="2" id="KW-1185">Reference proteome</keyword>
<sequence>MKKLSIEHPFFEFMGNLGDWIILNVLFVITSLPVITLGMTMTALYQVALRRVRGESRYVAREYFQACRSEWKQSTKLWLIFLITGGILLFDVLYGKNLWKMLNLAIGVLVALWSFTFTYAFPLQARFQNSTKNTLRNALFLAFRNLPATLAMTALNCIPAVCIAAGEFYTMAAMPIFCVAGFSLTAWVNSLFLSGIFQKLIHRKEDEDENTAR</sequence>
<accession>A0AC61RWK0</accession>